<organism evidence="1 2">
    <name type="scientific">Clostridium luticellarii</name>
    <dbReference type="NCBI Taxonomy" id="1691940"/>
    <lineage>
        <taxon>Bacteria</taxon>
        <taxon>Bacillati</taxon>
        <taxon>Bacillota</taxon>
        <taxon>Clostridia</taxon>
        <taxon>Eubacteriales</taxon>
        <taxon>Clostridiaceae</taxon>
        <taxon>Clostridium</taxon>
    </lineage>
</organism>
<reference evidence="1 2" key="1">
    <citation type="submission" date="2018-03" db="EMBL/GenBank/DDBJ databases">
        <title>Genome sequence of Clostridium luticellarii DSM 29923.</title>
        <authorList>
            <person name="Poehlein A."/>
            <person name="Daniel R."/>
        </authorList>
    </citation>
    <scope>NUCLEOTIDE SEQUENCE [LARGE SCALE GENOMIC DNA]</scope>
    <source>
        <strain evidence="1 2">DSM 29923</strain>
    </source>
</reference>
<proteinExistence type="predicted"/>
<accession>A0A2T0B3F8</accession>
<evidence type="ECO:0000313" key="2">
    <source>
        <dbReference type="Proteomes" id="UP000237798"/>
    </source>
</evidence>
<gene>
    <name evidence="1" type="ORF">CLLU_36530</name>
</gene>
<evidence type="ECO:0000313" key="1">
    <source>
        <dbReference type="EMBL" id="PRR78415.1"/>
    </source>
</evidence>
<sequence length="223" mass="26403">MNWEEKILVYLVDNYRRSKKDTGDNKTNRRTRVKPEKLYKKYQANDGDFDVITAINHTVAELCIVGFLTCDQEKFGTSLQCIYLVDKKIEQVEDYLHKKYAFIPKGMKKDDVQNMIAKYHDLSEICGMECDRLLKELDFNKIPNDYETLPKILDAVAFIENNRTELFVREVSMKVYGDSKYFEENTLVQVCQMLRKYKNKPCNTDEIMDEILSDYMMLIYNIN</sequence>
<comment type="caution">
    <text evidence="1">The sequence shown here is derived from an EMBL/GenBank/DDBJ whole genome shotgun (WGS) entry which is preliminary data.</text>
</comment>
<keyword evidence="2" id="KW-1185">Reference proteome</keyword>
<dbReference type="Proteomes" id="UP000237798">
    <property type="component" value="Unassembled WGS sequence"/>
</dbReference>
<protein>
    <submittedName>
        <fullName evidence="1">Uncharacterized protein</fullName>
    </submittedName>
</protein>
<dbReference type="EMBL" id="PVXP01000128">
    <property type="protein sequence ID" value="PRR78415.1"/>
    <property type="molecule type" value="Genomic_DNA"/>
</dbReference>
<dbReference type="OrthoDB" id="186173at2"/>
<dbReference type="AlphaFoldDB" id="A0A2T0B3F8"/>
<dbReference type="RefSeq" id="WP_106011175.1">
    <property type="nucleotide sequence ID" value="NZ_PVXP01000128.1"/>
</dbReference>
<name>A0A2T0B3F8_9CLOT</name>